<feature type="transmembrane region" description="Helical" evidence="1">
    <location>
        <begin position="72"/>
        <end position="92"/>
    </location>
</feature>
<comment type="caution">
    <text evidence="2">The sequence shown here is derived from an EMBL/GenBank/DDBJ whole genome shotgun (WGS) entry which is preliminary data.</text>
</comment>
<evidence type="ECO:0000256" key="1">
    <source>
        <dbReference type="SAM" id="Phobius"/>
    </source>
</evidence>
<sequence length="128" mass="14639">MFGLSMTTAQLQSQSNTLFMLTGINLLPVVVFRVFDGGCFSGDLPISIPDYLHISGVLNLSWCSATISMEPFHFFIMFLLLHLYNLLFRWCACHAARFFFQVNPLLDSEAKPVYAFKDAVYQILKRRC</sequence>
<keyword evidence="1" id="KW-0812">Transmembrane</keyword>
<protein>
    <submittedName>
        <fullName evidence="2">Uncharacterized protein</fullName>
    </submittedName>
</protein>
<accession>A0AAU9LFF3</accession>
<keyword evidence="1" id="KW-0472">Membrane</keyword>
<feature type="transmembrane region" description="Helical" evidence="1">
    <location>
        <begin position="16"/>
        <end position="35"/>
    </location>
</feature>
<reference evidence="2 3" key="1">
    <citation type="submission" date="2022-01" db="EMBL/GenBank/DDBJ databases">
        <authorList>
            <person name="Xiong W."/>
            <person name="Schranz E."/>
        </authorList>
    </citation>
    <scope>NUCLEOTIDE SEQUENCE [LARGE SCALE GENOMIC DNA]</scope>
</reference>
<keyword evidence="1" id="KW-1133">Transmembrane helix</keyword>
<evidence type="ECO:0000313" key="3">
    <source>
        <dbReference type="Proteomes" id="UP001157418"/>
    </source>
</evidence>
<dbReference type="AlphaFoldDB" id="A0AAU9LFF3"/>
<proteinExistence type="predicted"/>
<dbReference type="Proteomes" id="UP001157418">
    <property type="component" value="Unassembled WGS sequence"/>
</dbReference>
<gene>
    <name evidence="2" type="ORF">LVIROSA_LOCUS192</name>
</gene>
<evidence type="ECO:0000313" key="2">
    <source>
        <dbReference type="EMBL" id="CAH1412156.1"/>
    </source>
</evidence>
<keyword evidence="3" id="KW-1185">Reference proteome</keyword>
<organism evidence="2 3">
    <name type="scientific">Lactuca virosa</name>
    <dbReference type="NCBI Taxonomy" id="75947"/>
    <lineage>
        <taxon>Eukaryota</taxon>
        <taxon>Viridiplantae</taxon>
        <taxon>Streptophyta</taxon>
        <taxon>Embryophyta</taxon>
        <taxon>Tracheophyta</taxon>
        <taxon>Spermatophyta</taxon>
        <taxon>Magnoliopsida</taxon>
        <taxon>eudicotyledons</taxon>
        <taxon>Gunneridae</taxon>
        <taxon>Pentapetalae</taxon>
        <taxon>asterids</taxon>
        <taxon>campanulids</taxon>
        <taxon>Asterales</taxon>
        <taxon>Asteraceae</taxon>
        <taxon>Cichorioideae</taxon>
        <taxon>Cichorieae</taxon>
        <taxon>Lactucinae</taxon>
        <taxon>Lactuca</taxon>
    </lineage>
</organism>
<name>A0AAU9LFF3_9ASTR</name>
<dbReference type="EMBL" id="CAKMRJ010000001">
    <property type="protein sequence ID" value="CAH1412156.1"/>
    <property type="molecule type" value="Genomic_DNA"/>
</dbReference>